<sequence length="955" mass="107739">MKESDILFIASMACTQWDKLSPNEFQQLQDLASYSNKKLENVLEEFCGPESTYKFNQDDDIDFEGFQKFLDLFLDCDTPTELSKHLFLSFLRPYQSQITGNSTLSCMAAISSNTACAPVTSHNTRGIFAFCHPFSYLPHFSVTDIKLMPRKQSFLDPLTMKVPLKDVVCYLSLLEAGRPEDKLEFMFRLYDTDGNGVLDKGETDAIVNQMMSVAEYLGWDVSELRPILQDMMTEIDYDCDGCVSLDEWKRGGMTTIPLLVLLGVDNTLKEDGYHVWRLKHFSKPAYCNLCLNMLVGLGKKGLCCTLCKYTVHERCVQRAPASCITTYVKSKRTGSFTHHWVEGNCYRSCSKCRKRIKAYVGLTCRWCQMTLHNRCANNVKPECNLGKFANFILPPTSICPAVLDRQRSSSVTNIKSKAPQPIHFQITSPSPTATPLLVFINPKSGGRQGEKLLRKFQYLLNPRQVYDLSKGGPLEGLTMFKDLPNFKLICCGGDGTVGWVLEAMDSIEMKSQPAVGVIPLGTGNDLARCLRWGGGYEGESIPKLLEKLSRSDIVMMDRWNISIEAKSDKEENLTIPSHKVLKVTLSENVQRVVELSQRIVVEKSVINQYEQVQNHMKTSEISIENSKRVVLSDNNSSSTSMVIEKSKQKLTESNGMVQNCEKFSGKECTVENNMKDCEAGNSIKPKTSSSCNDLMMLTQSQMKVKPTDIEQTASVADFTIPYNIINNYFSVGVDAAICVKFHLEREKNPHKFNSRMKNKLWYFEYATSETFSATCKNLHEFVELTCDGVQLDLNGVPLQGIALLNIPYTHGGSNLWGENLSQKRIRRSTSTSGPFKRLKKLRTGDKEFSSHSFNSVDLSIAIQDIGDHRIEVIGLENCLHMGQVRTGLKASARRLAQCSEVILTTKKTFPMQIDGEPWMQAPSVIKITHKNQVPMLMAPKSERGKGFFNFRFWRR</sequence>
<evidence type="ECO:0000313" key="16">
    <source>
        <dbReference type="EMBL" id="CRK96029.1"/>
    </source>
</evidence>
<evidence type="ECO:0000256" key="3">
    <source>
        <dbReference type="ARBA" id="ARBA00022679"/>
    </source>
</evidence>
<evidence type="ECO:0000259" key="14">
    <source>
        <dbReference type="PROSITE" id="PS50146"/>
    </source>
</evidence>
<evidence type="ECO:0000256" key="9">
    <source>
        <dbReference type="ARBA" id="ARBA00022833"/>
    </source>
</evidence>
<dbReference type="SUPFAM" id="SSF111331">
    <property type="entry name" value="NAD kinase/diacylglycerol kinase-like"/>
    <property type="match status" value="1"/>
</dbReference>
<dbReference type="PROSITE" id="PS50081">
    <property type="entry name" value="ZF_DAG_PE_2"/>
    <property type="match status" value="2"/>
</dbReference>
<dbReference type="InterPro" id="IPR029477">
    <property type="entry name" value="DAG_kinase_typeI_N"/>
</dbReference>
<dbReference type="EC" id="2.7.1.107" evidence="12"/>
<dbReference type="InterPro" id="IPR002048">
    <property type="entry name" value="EF_hand_dom"/>
</dbReference>
<evidence type="ECO:0000256" key="11">
    <source>
        <dbReference type="ARBA" id="ARBA00022840"/>
    </source>
</evidence>
<dbReference type="Pfam" id="PF13499">
    <property type="entry name" value="EF-hand_7"/>
    <property type="match status" value="1"/>
</dbReference>
<feature type="domain" description="EF-hand" evidence="15">
    <location>
        <begin position="178"/>
        <end position="213"/>
    </location>
</feature>
<keyword evidence="6 12" id="KW-0547">Nucleotide-binding</keyword>
<dbReference type="InterPro" id="IPR011992">
    <property type="entry name" value="EF-hand-dom_pair"/>
</dbReference>
<dbReference type="Proteomes" id="UP000183832">
    <property type="component" value="Unassembled WGS sequence"/>
</dbReference>
<evidence type="ECO:0000256" key="10">
    <source>
        <dbReference type="ARBA" id="ARBA00022837"/>
    </source>
</evidence>
<evidence type="ECO:0000256" key="2">
    <source>
        <dbReference type="ARBA" id="ARBA00009280"/>
    </source>
</evidence>
<dbReference type="CDD" id="cd20851">
    <property type="entry name" value="C1_DGK_typeI_like_rpt2"/>
    <property type="match status" value="1"/>
</dbReference>
<keyword evidence="4" id="KW-0479">Metal-binding</keyword>
<dbReference type="CDD" id="cd00051">
    <property type="entry name" value="EFh"/>
    <property type="match status" value="1"/>
</dbReference>
<dbReference type="PANTHER" id="PTHR11255">
    <property type="entry name" value="DIACYLGLYCEROL KINASE"/>
    <property type="match status" value="1"/>
</dbReference>
<keyword evidence="3 12" id="KW-0808">Transferase</keyword>
<keyword evidence="7" id="KW-0863">Zinc-finger</keyword>
<dbReference type="InterPro" id="IPR046349">
    <property type="entry name" value="C1-like_sf"/>
</dbReference>
<evidence type="ECO:0000259" key="13">
    <source>
        <dbReference type="PROSITE" id="PS50081"/>
    </source>
</evidence>
<evidence type="ECO:0000256" key="1">
    <source>
        <dbReference type="ARBA" id="ARBA00001383"/>
    </source>
</evidence>
<dbReference type="CDD" id="cd20845">
    <property type="entry name" value="C1_DGKbeta_rpt1"/>
    <property type="match status" value="1"/>
</dbReference>
<dbReference type="Gene3D" id="3.30.60.20">
    <property type="match status" value="2"/>
</dbReference>
<dbReference type="SMART" id="SM00045">
    <property type="entry name" value="DAGKa"/>
    <property type="match status" value="1"/>
</dbReference>
<dbReference type="Gene3D" id="1.10.238.110">
    <property type="entry name" value="Diacylglycerol kinase alpha"/>
    <property type="match status" value="2"/>
</dbReference>
<accession>A0A1J1I6X2</accession>
<keyword evidence="9" id="KW-0862">Zinc</keyword>
<dbReference type="PROSITE" id="PS50222">
    <property type="entry name" value="EF_HAND_2"/>
    <property type="match status" value="1"/>
</dbReference>
<evidence type="ECO:0000313" key="17">
    <source>
        <dbReference type="Proteomes" id="UP000183832"/>
    </source>
</evidence>
<comment type="similarity">
    <text evidence="2 12">Belongs to the eukaryotic diacylglycerol kinase family.</text>
</comment>
<dbReference type="PANTHER" id="PTHR11255:SF48">
    <property type="entry name" value="DIACYLGLYCEROL KINASE 1"/>
    <property type="match status" value="1"/>
</dbReference>
<dbReference type="GO" id="GO:0007200">
    <property type="term" value="P:phospholipase C-activating G protein-coupled receptor signaling pathway"/>
    <property type="evidence" value="ECO:0007669"/>
    <property type="project" value="InterPro"/>
</dbReference>
<comment type="catalytic activity">
    <reaction evidence="1 12">
        <text>a 1,2-diacyl-sn-glycerol + ATP = a 1,2-diacyl-sn-glycero-3-phosphate + ADP + H(+)</text>
        <dbReference type="Rhea" id="RHEA:10272"/>
        <dbReference type="ChEBI" id="CHEBI:15378"/>
        <dbReference type="ChEBI" id="CHEBI:17815"/>
        <dbReference type="ChEBI" id="CHEBI:30616"/>
        <dbReference type="ChEBI" id="CHEBI:58608"/>
        <dbReference type="ChEBI" id="CHEBI:456216"/>
        <dbReference type="EC" id="2.7.1.107"/>
    </reaction>
</comment>
<dbReference type="SUPFAM" id="SSF57889">
    <property type="entry name" value="Cysteine-rich domain"/>
    <property type="match status" value="2"/>
</dbReference>
<dbReference type="InterPro" id="IPR000756">
    <property type="entry name" value="Diacylglycerol_kin_accessory"/>
</dbReference>
<evidence type="ECO:0000256" key="6">
    <source>
        <dbReference type="ARBA" id="ARBA00022741"/>
    </source>
</evidence>
<reference evidence="16 17" key="1">
    <citation type="submission" date="2015-04" db="EMBL/GenBank/DDBJ databases">
        <authorList>
            <person name="Syromyatnikov M.Y."/>
            <person name="Popov V.N."/>
        </authorList>
    </citation>
    <scope>NUCLEOTIDE SEQUENCE [LARGE SCALE GENOMIC DNA]</scope>
</reference>
<dbReference type="FunFam" id="3.40.50.10330:FF:000003">
    <property type="entry name" value="Diacylglycerol kinase"/>
    <property type="match status" value="1"/>
</dbReference>
<feature type="domain" description="DAGKc" evidence="14">
    <location>
        <begin position="431"/>
        <end position="565"/>
    </location>
</feature>
<evidence type="ECO:0000256" key="4">
    <source>
        <dbReference type="ARBA" id="ARBA00022723"/>
    </source>
</evidence>
<dbReference type="GO" id="GO:0008270">
    <property type="term" value="F:zinc ion binding"/>
    <property type="evidence" value="ECO:0007669"/>
    <property type="project" value="UniProtKB-KW"/>
</dbReference>
<dbReference type="InterPro" id="IPR016064">
    <property type="entry name" value="NAD/diacylglycerol_kinase_sf"/>
</dbReference>
<dbReference type="Gene3D" id="1.10.238.10">
    <property type="entry name" value="EF-hand"/>
    <property type="match status" value="1"/>
</dbReference>
<keyword evidence="5" id="KW-0677">Repeat</keyword>
<dbReference type="FunFam" id="1.10.238.10:FF:000017">
    <property type="entry name" value="Diacylglycerol kinase"/>
    <property type="match status" value="1"/>
</dbReference>
<dbReference type="InterPro" id="IPR037607">
    <property type="entry name" value="DGK"/>
</dbReference>
<dbReference type="Pfam" id="PF00130">
    <property type="entry name" value="C1_1"/>
    <property type="match status" value="2"/>
</dbReference>
<organism evidence="16 17">
    <name type="scientific">Clunio marinus</name>
    <dbReference type="NCBI Taxonomy" id="568069"/>
    <lineage>
        <taxon>Eukaryota</taxon>
        <taxon>Metazoa</taxon>
        <taxon>Ecdysozoa</taxon>
        <taxon>Arthropoda</taxon>
        <taxon>Hexapoda</taxon>
        <taxon>Insecta</taxon>
        <taxon>Pterygota</taxon>
        <taxon>Neoptera</taxon>
        <taxon>Endopterygota</taxon>
        <taxon>Diptera</taxon>
        <taxon>Nematocera</taxon>
        <taxon>Chironomoidea</taxon>
        <taxon>Chironomidae</taxon>
        <taxon>Clunio</taxon>
    </lineage>
</organism>
<dbReference type="AlphaFoldDB" id="A0A1J1I6X2"/>
<proteinExistence type="inferred from homology"/>
<name>A0A1J1I6X2_9DIPT</name>
<dbReference type="FunFam" id="3.30.60.20:FF:000016">
    <property type="entry name" value="Diacylglycerol kinase"/>
    <property type="match status" value="1"/>
</dbReference>
<dbReference type="Pfam" id="PF00781">
    <property type="entry name" value="DAGK_cat"/>
    <property type="match status" value="1"/>
</dbReference>
<dbReference type="Pfam" id="PF00609">
    <property type="entry name" value="DAGK_acc"/>
    <property type="match status" value="1"/>
</dbReference>
<dbReference type="FunFam" id="1.10.238.110:FF:000007">
    <property type="entry name" value="Diacylglycerol kinase"/>
    <property type="match status" value="1"/>
</dbReference>
<dbReference type="GO" id="GO:0005524">
    <property type="term" value="F:ATP binding"/>
    <property type="evidence" value="ECO:0007669"/>
    <property type="project" value="UniProtKB-KW"/>
</dbReference>
<keyword evidence="10" id="KW-0106">Calcium</keyword>
<dbReference type="GO" id="GO:0005509">
    <property type="term" value="F:calcium ion binding"/>
    <property type="evidence" value="ECO:0007669"/>
    <property type="project" value="InterPro"/>
</dbReference>
<feature type="domain" description="Phorbol-ester/DAG-type" evidence="13">
    <location>
        <begin position="273"/>
        <end position="323"/>
    </location>
</feature>
<dbReference type="OrthoDB" id="242257at2759"/>
<dbReference type="PROSITE" id="PS00018">
    <property type="entry name" value="EF_HAND_1"/>
    <property type="match status" value="1"/>
</dbReference>
<dbReference type="PROSITE" id="PS00479">
    <property type="entry name" value="ZF_DAG_PE_1"/>
    <property type="match status" value="2"/>
</dbReference>
<dbReference type="FunFam" id="1.10.238.110:FF:000008">
    <property type="entry name" value="Diacylglycerol kinase"/>
    <property type="match status" value="1"/>
</dbReference>
<dbReference type="InterPro" id="IPR001206">
    <property type="entry name" value="Diacylglycerol_kinase_cat_dom"/>
</dbReference>
<dbReference type="Gene3D" id="3.40.50.10330">
    <property type="entry name" value="Probable inorganic polyphosphate/atp-NAD kinase, domain 1"/>
    <property type="match status" value="1"/>
</dbReference>
<keyword evidence="11 12" id="KW-0067">ATP-binding</keyword>
<evidence type="ECO:0000259" key="15">
    <source>
        <dbReference type="PROSITE" id="PS50222"/>
    </source>
</evidence>
<dbReference type="GO" id="GO:0005886">
    <property type="term" value="C:plasma membrane"/>
    <property type="evidence" value="ECO:0007669"/>
    <property type="project" value="TreeGrafter"/>
</dbReference>
<dbReference type="InterPro" id="IPR018247">
    <property type="entry name" value="EF_Hand_1_Ca_BS"/>
</dbReference>
<keyword evidence="8 12" id="KW-0418">Kinase</keyword>
<keyword evidence="17" id="KW-1185">Reference proteome</keyword>
<dbReference type="InterPro" id="IPR002219">
    <property type="entry name" value="PKC_DAG/PE"/>
</dbReference>
<dbReference type="InterPro" id="IPR047471">
    <property type="entry name" value="C1_DGKbeta-like_rpt1"/>
</dbReference>
<gene>
    <name evidence="16" type="ORF">CLUMA_CG009468</name>
</gene>
<dbReference type="SMART" id="SM00054">
    <property type="entry name" value="EFh"/>
    <property type="match status" value="2"/>
</dbReference>
<dbReference type="PROSITE" id="PS50146">
    <property type="entry name" value="DAGK"/>
    <property type="match status" value="1"/>
</dbReference>
<feature type="domain" description="Phorbol-ester/DAG-type" evidence="13">
    <location>
        <begin position="337"/>
        <end position="383"/>
    </location>
</feature>
<evidence type="ECO:0000256" key="5">
    <source>
        <dbReference type="ARBA" id="ARBA00022737"/>
    </source>
</evidence>
<evidence type="ECO:0000256" key="8">
    <source>
        <dbReference type="ARBA" id="ARBA00022777"/>
    </source>
</evidence>
<dbReference type="SMART" id="SM00109">
    <property type="entry name" value="C1"/>
    <property type="match status" value="2"/>
</dbReference>
<evidence type="ECO:0000256" key="7">
    <source>
        <dbReference type="ARBA" id="ARBA00022771"/>
    </source>
</evidence>
<dbReference type="STRING" id="568069.A0A1J1I6X2"/>
<dbReference type="EMBL" id="CVRI01000043">
    <property type="protein sequence ID" value="CRK96029.1"/>
    <property type="molecule type" value="Genomic_DNA"/>
</dbReference>
<dbReference type="Pfam" id="PF14513">
    <property type="entry name" value="DAG_kinase_N"/>
    <property type="match status" value="1"/>
</dbReference>
<dbReference type="InterPro" id="IPR017438">
    <property type="entry name" value="ATP-NAD_kinase_N"/>
</dbReference>
<dbReference type="InterPro" id="IPR038199">
    <property type="entry name" value="DGK_typeI_N_sf"/>
</dbReference>
<evidence type="ECO:0000256" key="12">
    <source>
        <dbReference type="RuleBase" id="RU361128"/>
    </source>
</evidence>
<dbReference type="GO" id="GO:0004143">
    <property type="term" value="F:ATP-dependent diacylglycerol kinase activity"/>
    <property type="evidence" value="ECO:0007669"/>
    <property type="project" value="UniProtKB-EC"/>
</dbReference>
<dbReference type="SMART" id="SM00046">
    <property type="entry name" value="DAGKc"/>
    <property type="match status" value="1"/>
</dbReference>
<protein>
    <recommendedName>
        <fullName evidence="12">Diacylglycerol kinase</fullName>
        <shortName evidence="12">DAG kinase</shortName>
        <ecNumber evidence="12">2.7.1.107</ecNumber>
    </recommendedName>
</protein>
<dbReference type="SUPFAM" id="SSF47473">
    <property type="entry name" value="EF-hand"/>
    <property type="match status" value="2"/>
</dbReference>